<dbReference type="EMBL" id="UINC01082534">
    <property type="protein sequence ID" value="SVC27386.1"/>
    <property type="molecule type" value="Genomic_DNA"/>
</dbReference>
<name>A0A382KSS8_9ZZZZ</name>
<evidence type="ECO:0000313" key="1">
    <source>
        <dbReference type="EMBL" id="SVC27386.1"/>
    </source>
</evidence>
<reference evidence="1" key="1">
    <citation type="submission" date="2018-05" db="EMBL/GenBank/DDBJ databases">
        <authorList>
            <person name="Lanie J.A."/>
            <person name="Ng W.-L."/>
            <person name="Kazmierczak K.M."/>
            <person name="Andrzejewski T.M."/>
            <person name="Davidsen T.M."/>
            <person name="Wayne K.J."/>
            <person name="Tettelin H."/>
            <person name="Glass J.I."/>
            <person name="Rusch D."/>
            <person name="Podicherti R."/>
            <person name="Tsui H.-C.T."/>
            <person name="Winkler M.E."/>
        </authorList>
    </citation>
    <scope>NUCLEOTIDE SEQUENCE</scope>
</reference>
<proteinExistence type="predicted"/>
<gene>
    <name evidence="1" type="ORF">METZ01_LOCUS280240</name>
</gene>
<protein>
    <submittedName>
        <fullName evidence="1">Uncharacterized protein</fullName>
    </submittedName>
</protein>
<accession>A0A382KSS8</accession>
<organism evidence="1">
    <name type="scientific">marine metagenome</name>
    <dbReference type="NCBI Taxonomy" id="408172"/>
    <lineage>
        <taxon>unclassified sequences</taxon>
        <taxon>metagenomes</taxon>
        <taxon>ecological metagenomes</taxon>
    </lineage>
</organism>
<sequence length="60" mass="7208">MGMDVERFIKEKEYTIYGIQSIHHEATVTAQSYEEALKKADEHHENYDWDECHVGDWTYE</sequence>
<dbReference type="AlphaFoldDB" id="A0A382KSS8"/>